<protein>
    <recommendedName>
        <fullName evidence="3 4">Acyl carrier protein</fullName>
        <shortName evidence="3">ACP</shortName>
    </recommendedName>
</protein>
<comment type="PTM">
    <text evidence="3">4'-phosphopantetheine is transferred from CoA to a specific serine of apo-ACP by AcpS. This modification is essential for activity because fatty acids are bound in thioester linkage to the sulfhydryl of the prosthetic group.</text>
</comment>
<reference evidence="7" key="1">
    <citation type="submission" date="2020-10" db="EMBL/GenBank/DDBJ databases">
        <authorList>
            <person name="Gilroy R."/>
        </authorList>
    </citation>
    <scope>NUCLEOTIDE SEQUENCE</scope>
    <source>
        <strain evidence="7">7293</strain>
    </source>
</reference>
<dbReference type="InterPro" id="IPR009081">
    <property type="entry name" value="PP-bd_ACP"/>
</dbReference>
<dbReference type="Proteomes" id="UP000823615">
    <property type="component" value="Unassembled WGS sequence"/>
</dbReference>
<evidence type="ECO:0000256" key="4">
    <source>
        <dbReference type="NCBIfam" id="TIGR00517"/>
    </source>
</evidence>
<keyword evidence="3" id="KW-0963">Cytoplasm</keyword>
<keyword evidence="3" id="KW-0443">Lipid metabolism</keyword>
<keyword evidence="2 3" id="KW-0597">Phosphoprotein</keyword>
<dbReference type="Gene3D" id="1.10.1200.10">
    <property type="entry name" value="ACP-like"/>
    <property type="match status" value="1"/>
</dbReference>
<keyword evidence="3" id="KW-0444">Lipid biosynthesis</keyword>
<comment type="PTM">
    <text evidence="5">4'-phosphopantetheine is transferred from CoA to a specific serine of apo-ACP by acpS.</text>
</comment>
<comment type="caution">
    <text evidence="7">The sequence shown here is derived from an EMBL/GenBank/DDBJ whole genome shotgun (WGS) entry which is preliminary data.</text>
</comment>
<organism evidence="7 8">
    <name type="scientific">Candidatus Ornithospirochaeta stercoripullorum</name>
    <dbReference type="NCBI Taxonomy" id="2840899"/>
    <lineage>
        <taxon>Bacteria</taxon>
        <taxon>Pseudomonadati</taxon>
        <taxon>Spirochaetota</taxon>
        <taxon>Spirochaetia</taxon>
        <taxon>Spirochaetales</taxon>
        <taxon>Spirochaetaceae</taxon>
        <taxon>Spirochaetaceae incertae sedis</taxon>
        <taxon>Candidatus Ornithospirochaeta</taxon>
    </lineage>
</organism>
<comment type="function">
    <text evidence="3 5">Carrier of the growing fatty acid chain in fatty acid biosynthesis.</text>
</comment>
<dbReference type="NCBIfam" id="NF002148">
    <property type="entry name" value="PRK00982.1-2"/>
    <property type="match status" value="1"/>
</dbReference>
<keyword evidence="3" id="KW-0276">Fatty acid metabolism</keyword>
<dbReference type="PROSITE" id="PS50075">
    <property type="entry name" value="CARRIER"/>
    <property type="match status" value="1"/>
</dbReference>
<dbReference type="GO" id="GO:0009245">
    <property type="term" value="P:lipid A biosynthetic process"/>
    <property type="evidence" value="ECO:0007669"/>
    <property type="project" value="TreeGrafter"/>
</dbReference>
<dbReference type="Pfam" id="PF00550">
    <property type="entry name" value="PP-binding"/>
    <property type="match status" value="1"/>
</dbReference>
<dbReference type="EMBL" id="JADIMT010000043">
    <property type="protein sequence ID" value="MBO8435997.1"/>
    <property type="molecule type" value="Genomic_DNA"/>
</dbReference>
<dbReference type="PANTHER" id="PTHR20863:SF76">
    <property type="entry name" value="CARRIER DOMAIN-CONTAINING PROTEIN"/>
    <property type="match status" value="1"/>
</dbReference>
<comment type="similarity">
    <text evidence="3">Belongs to the acyl carrier protein (ACP) family.</text>
</comment>
<dbReference type="InterPro" id="IPR036736">
    <property type="entry name" value="ACP-like_sf"/>
</dbReference>
<comment type="subcellular location">
    <subcellularLocation>
        <location evidence="3">Cytoplasm</location>
    </subcellularLocation>
</comment>
<evidence type="ECO:0000256" key="2">
    <source>
        <dbReference type="ARBA" id="ARBA00022553"/>
    </source>
</evidence>
<dbReference type="GO" id="GO:0000036">
    <property type="term" value="F:acyl carrier activity"/>
    <property type="evidence" value="ECO:0007669"/>
    <property type="project" value="UniProtKB-UniRule"/>
</dbReference>
<gene>
    <name evidence="3 7" type="primary">acpP</name>
    <name evidence="7" type="ORF">IAA97_03355</name>
</gene>
<feature type="domain" description="Carrier" evidence="6">
    <location>
        <begin position="4"/>
        <end position="79"/>
    </location>
</feature>
<evidence type="ECO:0000256" key="1">
    <source>
        <dbReference type="ARBA" id="ARBA00022450"/>
    </source>
</evidence>
<dbReference type="GO" id="GO:0005829">
    <property type="term" value="C:cytosol"/>
    <property type="evidence" value="ECO:0007669"/>
    <property type="project" value="TreeGrafter"/>
</dbReference>
<comment type="pathway">
    <text evidence="3 5">Lipid metabolism; fatty acid biosynthesis.</text>
</comment>
<dbReference type="GO" id="GO:0000035">
    <property type="term" value="F:acyl binding"/>
    <property type="evidence" value="ECO:0007669"/>
    <property type="project" value="TreeGrafter"/>
</dbReference>
<evidence type="ECO:0000256" key="3">
    <source>
        <dbReference type="HAMAP-Rule" id="MF_01217"/>
    </source>
</evidence>
<keyword evidence="1 3" id="KW-0596">Phosphopantetheine</keyword>
<dbReference type="NCBIfam" id="NF002150">
    <property type="entry name" value="PRK00982.1-4"/>
    <property type="match status" value="1"/>
</dbReference>
<evidence type="ECO:0000313" key="8">
    <source>
        <dbReference type="Proteomes" id="UP000823615"/>
    </source>
</evidence>
<dbReference type="AlphaFoldDB" id="A0A9D9H5J7"/>
<keyword evidence="3" id="KW-0275">Fatty acid biosynthesis</keyword>
<proteinExistence type="inferred from homology"/>
<dbReference type="PANTHER" id="PTHR20863">
    <property type="entry name" value="ACYL CARRIER PROTEIN"/>
    <property type="match status" value="1"/>
</dbReference>
<sequence>MTENEVFEKVKALVVEKLNIDPAKITMDADFRKDLGADSLDTYELVYAIEEETGITISDDMANEFETVGDAVRYLAKELK</sequence>
<dbReference type="SUPFAM" id="SSF47336">
    <property type="entry name" value="ACP-like"/>
    <property type="match status" value="1"/>
</dbReference>
<evidence type="ECO:0000259" key="6">
    <source>
        <dbReference type="PROSITE" id="PS50075"/>
    </source>
</evidence>
<feature type="modified residue" description="O-(pantetheine 4'-phosphoryl)serine" evidence="3">
    <location>
        <position position="39"/>
    </location>
</feature>
<dbReference type="HAMAP" id="MF_01217">
    <property type="entry name" value="Acyl_carrier"/>
    <property type="match status" value="1"/>
</dbReference>
<name>A0A9D9H5J7_9SPIO</name>
<dbReference type="GO" id="GO:0016020">
    <property type="term" value="C:membrane"/>
    <property type="evidence" value="ECO:0007669"/>
    <property type="project" value="GOC"/>
</dbReference>
<accession>A0A9D9H5J7</accession>
<evidence type="ECO:0000256" key="5">
    <source>
        <dbReference type="RuleBase" id="RU003545"/>
    </source>
</evidence>
<dbReference type="InterPro" id="IPR003231">
    <property type="entry name" value="ACP"/>
</dbReference>
<evidence type="ECO:0000313" key="7">
    <source>
        <dbReference type="EMBL" id="MBO8435997.1"/>
    </source>
</evidence>
<dbReference type="NCBIfam" id="TIGR00517">
    <property type="entry name" value="acyl_carrier"/>
    <property type="match status" value="1"/>
</dbReference>
<reference evidence="7" key="2">
    <citation type="journal article" date="2021" name="PeerJ">
        <title>Extensive microbial diversity within the chicken gut microbiome revealed by metagenomics and culture.</title>
        <authorList>
            <person name="Gilroy R."/>
            <person name="Ravi A."/>
            <person name="Getino M."/>
            <person name="Pursley I."/>
            <person name="Horton D.L."/>
            <person name="Alikhan N.F."/>
            <person name="Baker D."/>
            <person name="Gharbi K."/>
            <person name="Hall N."/>
            <person name="Watson M."/>
            <person name="Adriaenssens E.M."/>
            <person name="Foster-Nyarko E."/>
            <person name="Jarju S."/>
            <person name="Secka A."/>
            <person name="Antonio M."/>
            <person name="Oren A."/>
            <person name="Chaudhuri R.R."/>
            <person name="La Ragione R."/>
            <person name="Hildebrand F."/>
            <person name="Pallen M.J."/>
        </authorList>
    </citation>
    <scope>NUCLEOTIDE SEQUENCE</scope>
    <source>
        <strain evidence="7">7293</strain>
    </source>
</reference>